<dbReference type="RefSeq" id="WP_025656046.1">
    <property type="nucleotide sequence ID" value="NZ_QVIA01000002.1"/>
</dbReference>
<feature type="transmembrane region" description="Helical" evidence="12">
    <location>
        <begin position="296"/>
        <end position="315"/>
    </location>
</feature>
<evidence type="ECO:0000256" key="11">
    <source>
        <dbReference type="ARBA" id="ARBA00023136"/>
    </source>
</evidence>
<evidence type="ECO:0000256" key="10">
    <source>
        <dbReference type="ARBA" id="ARBA00023012"/>
    </source>
</evidence>
<evidence type="ECO:0000256" key="12">
    <source>
        <dbReference type="SAM" id="Phobius"/>
    </source>
</evidence>
<evidence type="ECO:0000256" key="1">
    <source>
        <dbReference type="ARBA" id="ARBA00004651"/>
    </source>
</evidence>
<dbReference type="AlphaFoldDB" id="A0A3E2X2N4"/>
<evidence type="ECO:0000259" key="14">
    <source>
        <dbReference type="Pfam" id="PF06580"/>
    </source>
</evidence>
<keyword evidence="11 12" id="KW-0472">Membrane</keyword>
<keyword evidence="10" id="KW-0902">Two-component regulatory system</keyword>
<dbReference type="SUPFAM" id="SSF55874">
    <property type="entry name" value="ATPase domain of HSP90 chaperone/DNA topoisomerase II/histidine kinase"/>
    <property type="match status" value="1"/>
</dbReference>
<dbReference type="EMBL" id="QVIA01000002">
    <property type="protein sequence ID" value="RGC35076.1"/>
    <property type="molecule type" value="Genomic_DNA"/>
</dbReference>
<sequence>MNKKKDGKRTIQQNMIFLLSCIIVLLGISIIANEYNRVYKINIEKINAYTNETARNLEEAFEFVSNTIVLAATETSVLEWCKDPSYFEEKNENYVFNRNRYKEELKKVFNYSSAWNNRGIAYISVFENDKLLLYTYTVPKKDIIIERHLQEVYDSEQINNIYNTGLYYFLSPVPKDDTMYAALKIAAPKERESNLIILLGINNDAIENTYEGKIEYDTMLTLILDEDNKNLYSRDMQDDEFIKQVAKYKDVNESIFFYKGVEYECITKNIKTVNLSLVNVIPKNSINKMVLKELTIILYMICLVFLISIIVVFCMSKRNTQFIKDLDDAMEAIKDENYAIRLKPYSNKAENDLSETFNNMTMKMEKLINEEYKSKILYQELELEMIQQQVNPHFLFNILTIIQIKAKMLQDDTIYHMLKALSGFLRASLYSEKNARIPIGKELEYTEFYLYLQKQRFEEQLQYSISLPEHLGKYELPRLTIEPLVENSVIHGMNNLNRSMEIKIKVEEAEHAIRIEVCDNGIGFDVESLHTDDCHSLKREKIGLRNTGTRLQLLYNSELHIESKIGEGTIIWFELPKY</sequence>
<evidence type="ECO:0000259" key="13">
    <source>
        <dbReference type="Pfam" id="PF02518"/>
    </source>
</evidence>
<gene>
    <name evidence="15" type="ORF">DWX41_02485</name>
</gene>
<dbReference type="Proteomes" id="UP000261111">
    <property type="component" value="Unassembled WGS sequence"/>
</dbReference>
<feature type="domain" description="Histidine kinase/HSP90-like ATPase" evidence="13">
    <location>
        <begin position="478"/>
        <end position="577"/>
    </location>
</feature>
<organism evidence="15 16">
    <name type="scientific">Hungatella hathewayi</name>
    <dbReference type="NCBI Taxonomy" id="154046"/>
    <lineage>
        <taxon>Bacteria</taxon>
        <taxon>Bacillati</taxon>
        <taxon>Bacillota</taxon>
        <taxon>Clostridia</taxon>
        <taxon>Lachnospirales</taxon>
        <taxon>Lachnospiraceae</taxon>
        <taxon>Hungatella</taxon>
    </lineage>
</organism>
<keyword evidence="7 15" id="KW-0418">Kinase</keyword>
<dbReference type="Gene3D" id="6.10.340.10">
    <property type="match status" value="1"/>
</dbReference>
<evidence type="ECO:0000256" key="6">
    <source>
        <dbReference type="ARBA" id="ARBA00022741"/>
    </source>
</evidence>
<reference evidence="15 16" key="1">
    <citation type="submission" date="2018-08" db="EMBL/GenBank/DDBJ databases">
        <title>A genome reference for cultivated species of the human gut microbiota.</title>
        <authorList>
            <person name="Zou Y."/>
            <person name="Xue W."/>
            <person name="Luo G."/>
        </authorList>
    </citation>
    <scope>NUCLEOTIDE SEQUENCE [LARGE SCALE GENOMIC DNA]</scope>
    <source>
        <strain evidence="15 16">AF19-21</strain>
    </source>
</reference>
<evidence type="ECO:0000256" key="9">
    <source>
        <dbReference type="ARBA" id="ARBA00022989"/>
    </source>
</evidence>
<dbReference type="Pfam" id="PF06580">
    <property type="entry name" value="His_kinase"/>
    <property type="match status" value="1"/>
</dbReference>
<keyword evidence="3" id="KW-0597">Phosphoprotein</keyword>
<comment type="caution">
    <text evidence="15">The sequence shown here is derived from an EMBL/GenBank/DDBJ whole genome shotgun (WGS) entry which is preliminary data.</text>
</comment>
<dbReference type="GO" id="GO:0005524">
    <property type="term" value="F:ATP binding"/>
    <property type="evidence" value="ECO:0007669"/>
    <property type="project" value="UniProtKB-KW"/>
</dbReference>
<dbReference type="PANTHER" id="PTHR34220">
    <property type="entry name" value="SENSOR HISTIDINE KINASE YPDA"/>
    <property type="match status" value="1"/>
</dbReference>
<evidence type="ECO:0000256" key="4">
    <source>
        <dbReference type="ARBA" id="ARBA00022679"/>
    </source>
</evidence>
<keyword evidence="2" id="KW-1003">Cell membrane</keyword>
<dbReference type="GO" id="GO:0005886">
    <property type="term" value="C:plasma membrane"/>
    <property type="evidence" value="ECO:0007669"/>
    <property type="project" value="UniProtKB-SubCell"/>
</dbReference>
<evidence type="ECO:0000313" key="15">
    <source>
        <dbReference type="EMBL" id="RGC35076.1"/>
    </source>
</evidence>
<protein>
    <submittedName>
        <fullName evidence="15">Sensor histidine kinase</fullName>
    </submittedName>
</protein>
<dbReference type="InterPro" id="IPR003594">
    <property type="entry name" value="HATPase_dom"/>
</dbReference>
<keyword evidence="4" id="KW-0808">Transferase</keyword>
<keyword evidence="5 12" id="KW-0812">Transmembrane</keyword>
<evidence type="ECO:0000256" key="5">
    <source>
        <dbReference type="ARBA" id="ARBA00022692"/>
    </source>
</evidence>
<keyword evidence="9 12" id="KW-1133">Transmembrane helix</keyword>
<feature type="domain" description="Signal transduction histidine kinase internal region" evidence="14">
    <location>
        <begin position="382"/>
        <end position="461"/>
    </location>
</feature>
<dbReference type="InterPro" id="IPR010559">
    <property type="entry name" value="Sig_transdc_His_kin_internal"/>
</dbReference>
<dbReference type="Pfam" id="PF02518">
    <property type="entry name" value="HATPase_c"/>
    <property type="match status" value="1"/>
</dbReference>
<evidence type="ECO:0000256" key="8">
    <source>
        <dbReference type="ARBA" id="ARBA00022840"/>
    </source>
</evidence>
<dbReference type="InterPro" id="IPR036890">
    <property type="entry name" value="HATPase_C_sf"/>
</dbReference>
<dbReference type="PANTHER" id="PTHR34220:SF11">
    <property type="entry name" value="SENSOR PROTEIN KINASE HPTS"/>
    <property type="match status" value="1"/>
</dbReference>
<keyword evidence="6" id="KW-0547">Nucleotide-binding</keyword>
<evidence type="ECO:0000313" key="16">
    <source>
        <dbReference type="Proteomes" id="UP000261111"/>
    </source>
</evidence>
<dbReference type="InterPro" id="IPR050640">
    <property type="entry name" value="Bact_2-comp_sensor_kinase"/>
</dbReference>
<dbReference type="PROSITE" id="PS51257">
    <property type="entry name" value="PROKAR_LIPOPROTEIN"/>
    <property type="match status" value="1"/>
</dbReference>
<name>A0A3E2X2N4_9FIRM</name>
<comment type="subcellular location">
    <subcellularLocation>
        <location evidence="1">Cell membrane</location>
        <topology evidence="1">Multi-pass membrane protein</topology>
    </subcellularLocation>
</comment>
<evidence type="ECO:0000256" key="2">
    <source>
        <dbReference type="ARBA" id="ARBA00022475"/>
    </source>
</evidence>
<proteinExistence type="predicted"/>
<dbReference type="GO" id="GO:0000155">
    <property type="term" value="F:phosphorelay sensor kinase activity"/>
    <property type="evidence" value="ECO:0007669"/>
    <property type="project" value="InterPro"/>
</dbReference>
<keyword evidence="8" id="KW-0067">ATP-binding</keyword>
<dbReference type="Gene3D" id="3.30.565.10">
    <property type="entry name" value="Histidine kinase-like ATPase, C-terminal domain"/>
    <property type="match status" value="1"/>
</dbReference>
<accession>A0A3E2X2N4</accession>
<evidence type="ECO:0000256" key="7">
    <source>
        <dbReference type="ARBA" id="ARBA00022777"/>
    </source>
</evidence>
<evidence type="ECO:0000256" key="3">
    <source>
        <dbReference type="ARBA" id="ARBA00022553"/>
    </source>
</evidence>
<dbReference type="GeneID" id="93335720"/>